<feature type="transmembrane region" description="Helical" evidence="1">
    <location>
        <begin position="118"/>
        <end position="139"/>
    </location>
</feature>
<feature type="transmembrane region" description="Helical" evidence="1">
    <location>
        <begin position="48"/>
        <end position="68"/>
    </location>
</feature>
<feature type="transmembrane region" description="Helical" evidence="1">
    <location>
        <begin position="12"/>
        <end position="36"/>
    </location>
</feature>
<protein>
    <submittedName>
        <fullName evidence="2">Stage V sporulation protein AB</fullName>
    </submittedName>
</protein>
<keyword evidence="1" id="KW-0812">Transmembrane</keyword>
<name>A0A1H1BMD2_9BACI</name>
<dbReference type="RefSeq" id="WP_092492656.1">
    <property type="nucleotide sequence ID" value="NZ_FNKD01000002.1"/>
</dbReference>
<dbReference type="AlphaFoldDB" id="A0A1H1BMD2"/>
<dbReference type="InterPro" id="IPR020144">
    <property type="entry name" value="SpoVAB"/>
</dbReference>
<feature type="transmembrane region" description="Helical" evidence="1">
    <location>
        <begin position="80"/>
        <end position="106"/>
    </location>
</feature>
<sequence>MIQNLIINILEIAIGLASGLAVGGGFVAFLTVLGIIPRLIQLSRTERLVQVYIASVIIGSLFGTYMSFADVTWDQPVVILIIWGCFHGIFNGMLAAALTEVLNVFPIISKRVRMDDKLLWLLMAIVFGKIAGSIFQWTIFVR</sequence>
<accession>A0A1H1BMD2</accession>
<gene>
    <name evidence="2" type="ORF">SAMN05216231_1819</name>
</gene>
<keyword evidence="1" id="KW-1133">Transmembrane helix</keyword>
<dbReference type="Proteomes" id="UP000199444">
    <property type="component" value="Unassembled WGS sequence"/>
</dbReference>
<evidence type="ECO:0000313" key="3">
    <source>
        <dbReference type="Proteomes" id="UP000199444"/>
    </source>
</evidence>
<keyword evidence="1" id="KW-0472">Membrane</keyword>
<dbReference type="STRING" id="553311.SAMN05216231_1819"/>
<evidence type="ECO:0000313" key="2">
    <source>
        <dbReference type="EMBL" id="SDQ53019.1"/>
    </source>
</evidence>
<keyword evidence="3" id="KW-1185">Reference proteome</keyword>
<reference evidence="2 3" key="1">
    <citation type="submission" date="2016-10" db="EMBL/GenBank/DDBJ databases">
        <authorList>
            <person name="de Groot N.N."/>
        </authorList>
    </citation>
    <scope>NUCLEOTIDE SEQUENCE [LARGE SCALE GENOMIC DNA]</scope>
    <source>
        <strain evidence="2 3">CGMCC 1.10449</strain>
    </source>
</reference>
<dbReference type="EMBL" id="FNKD01000002">
    <property type="protein sequence ID" value="SDQ53019.1"/>
    <property type="molecule type" value="Genomic_DNA"/>
</dbReference>
<dbReference type="Pfam" id="PF13782">
    <property type="entry name" value="SpoVAB"/>
    <property type="match status" value="1"/>
</dbReference>
<organism evidence="2 3">
    <name type="scientific">Virgibacillus salinus</name>
    <dbReference type="NCBI Taxonomy" id="553311"/>
    <lineage>
        <taxon>Bacteria</taxon>
        <taxon>Bacillati</taxon>
        <taxon>Bacillota</taxon>
        <taxon>Bacilli</taxon>
        <taxon>Bacillales</taxon>
        <taxon>Bacillaceae</taxon>
        <taxon>Virgibacillus</taxon>
    </lineage>
</organism>
<proteinExistence type="predicted"/>
<evidence type="ECO:0000256" key="1">
    <source>
        <dbReference type="SAM" id="Phobius"/>
    </source>
</evidence>